<name>A0A8E2EJ22_9PEZI</name>
<keyword evidence="1" id="KW-1133">Transmembrane helix</keyword>
<sequence length="282" mass="29108">MVSTSIMSAFLAASILSMASSQSIPTPTYTGALNAMTDEGCYNTGEPLEDHGSYTFQTAGNCQPICVGLQKPVMALVNGSNCWCGDLLPPKAAKVDSSNCDTPCNGYNLANCGGNNFWAVSLTGLNHNSIANYDPSAASSSAAAAASKTSVPAAVVTVGGSTVVITATGSAGTKGTNASSSSPNKAGIAAGVVVGVVALVGIIGGVFLFLRQKHRREVEEEYRRQAAVNSFVTGGKLHTSSSSMNDSRLDPEVMMRRQSDGSIADNQDYSRRILKVTNPDGH</sequence>
<evidence type="ECO:0000313" key="4">
    <source>
        <dbReference type="EMBL" id="OCK84910.1"/>
    </source>
</evidence>
<gene>
    <name evidence="4" type="ORF">K432DRAFT_287896</name>
</gene>
<evidence type="ECO:0000256" key="1">
    <source>
        <dbReference type="SAM" id="Phobius"/>
    </source>
</evidence>
<accession>A0A8E2EJ22</accession>
<dbReference type="SMART" id="SM00321">
    <property type="entry name" value="WSC"/>
    <property type="match status" value="1"/>
</dbReference>
<protein>
    <recommendedName>
        <fullName evidence="3">WSC domain-containing protein</fullName>
    </recommendedName>
</protein>
<dbReference type="OrthoDB" id="2019572at2759"/>
<feature type="signal peptide" evidence="2">
    <location>
        <begin position="1"/>
        <end position="21"/>
    </location>
</feature>
<keyword evidence="2" id="KW-0732">Signal</keyword>
<evidence type="ECO:0000313" key="5">
    <source>
        <dbReference type="Proteomes" id="UP000250266"/>
    </source>
</evidence>
<dbReference type="Pfam" id="PF01822">
    <property type="entry name" value="WSC"/>
    <property type="match status" value="1"/>
</dbReference>
<dbReference type="AlphaFoldDB" id="A0A8E2EJ22"/>
<feature type="transmembrane region" description="Helical" evidence="1">
    <location>
        <begin position="186"/>
        <end position="210"/>
    </location>
</feature>
<keyword evidence="5" id="KW-1185">Reference proteome</keyword>
<dbReference type="PROSITE" id="PS51212">
    <property type="entry name" value="WSC"/>
    <property type="match status" value="1"/>
</dbReference>
<organism evidence="4 5">
    <name type="scientific">Lepidopterella palustris CBS 459.81</name>
    <dbReference type="NCBI Taxonomy" id="1314670"/>
    <lineage>
        <taxon>Eukaryota</taxon>
        <taxon>Fungi</taxon>
        <taxon>Dikarya</taxon>
        <taxon>Ascomycota</taxon>
        <taxon>Pezizomycotina</taxon>
        <taxon>Dothideomycetes</taxon>
        <taxon>Pleosporomycetidae</taxon>
        <taxon>Mytilinidiales</taxon>
        <taxon>Argynnaceae</taxon>
        <taxon>Lepidopterella</taxon>
    </lineage>
</organism>
<reference evidence="4 5" key="1">
    <citation type="journal article" date="2016" name="Nat. Commun.">
        <title>Ectomycorrhizal ecology is imprinted in the genome of the dominant symbiotic fungus Cenococcum geophilum.</title>
        <authorList>
            <consortium name="DOE Joint Genome Institute"/>
            <person name="Peter M."/>
            <person name="Kohler A."/>
            <person name="Ohm R.A."/>
            <person name="Kuo A."/>
            <person name="Krutzmann J."/>
            <person name="Morin E."/>
            <person name="Arend M."/>
            <person name="Barry K.W."/>
            <person name="Binder M."/>
            <person name="Choi C."/>
            <person name="Clum A."/>
            <person name="Copeland A."/>
            <person name="Grisel N."/>
            <person name="Haridas S."/>
            <person name="Kipfer T."/>
            <person name="LaButti K."/>
            <person name="Lindquist E."/>
            <person name="Lipzen A."/>
            <person name="Maire R."/>
            <person name="Meier B."/>
            <person name="Mihaltcheva S."/>
            <person name="Molinier V."/>
            <person name="Murat C."/>
            <person name="Poggeler S."/>
            <person name="Quandt C.A."/>
            <person name="Sperisen C."/>
            <person name="Tritt A."/>
            <person name="Tisserant E."/>
            <person name="Crous P.W."/>
            <person name="Henrissat B."/>
            <person name="Nehls U."/>
            <person name="Egli S."/>
            <person name="Spatafora J.W."/>
            <person name="Grigoriev I.V."/>
            <person name="Martin F.M."/>
        </authorList>
    </citation>
    <scope>NUCLEOTIDE SEQUENCE [LARGE SCALE GENOMIC DNA]</scope>
    <source>
        <strain evidence="4 5">CBS 459.81</strain>
    </source>
</reference>
<dbReference type="InterPro" id="IPR002889">
    <property type="entry name" value="WSC_carb-bd"/>
</dbReference>
<evidence type="ECO:0000256" key="2">
    <source>
        <dbReference type="SAM" id="SignalP"/>
    </source>
</evidence>
<evidence type="ECO:0000259" key="3">
    <source>
        <dbReference type="PROSITE" id="PS51212"/>
    </source>
</evidence>
<dbReference type="EMBL" id="KV744828">
    <property type="protein sequence ID" value="OCK84910.1"/>
    <property type="molecule type" value="Genomic_DNA"/>
</dbReference>
<keyword evidence="1" id="KW-0472">Membrane</keyword>
<keyword evidence="1" id="KW-0812">Transmembrane</keyword>
<proteinExistence type="predicted"/>
<dbReference type="Proteomes" id="UP000250266">
    <property type="component" value="Unassembled WGS sequence"/>
</dbReference>
<feature type="domain" description="WSC" evidence="3">
    <location>
        <begin position="35"/>
        <end position="124"/>
    </location>
</feature>
<feature type="chain" id="PRO_5034213535" description="WSC domain-containing protein" evidence="2">
    <location>
        <begin position="22"/>
        <end position="282"/>
    </location>
</feature>